<dbReference type="SMART" id="SM00380">
    <property type="entry name" value="AP2"/>
    <property type="match status" value="1"/>
</dbReference>
<gene>
    <name evidence="8" type="ORF">GOP47_0014015</name>
</gene>
<dbReference type="GO" id="GO:0005634">
    <property type="term" value="C:nucleus"/>
    <property type="evidence" value="ECO:0007669"/>
    <property type="project" value="UniProtKB-SubCell"/>
</dbReference>
<dbReference type="Pfam" id="PF00847">
    <property type="entry name" value="AP2"/>
    <property type="match status" value="1"/>
</dbReference>
<accession>A0A9D4UPL9</accession>
<evidence type="ECO:0000256" key="6">
    <source>
        <dbReference type="SAM" id="MobiDB-lite"/>
    </source>
</evidence>
<evidence type="ECO:0000256" key="2">
    <source>
        <dbReference type="ARBA" id="ARBA00023015"/>
    </source>
</evidence>
<dbReference type="FunFam" id="3.30.730.10:FF:000001">
    <property type="entry name" value="Ethylene-responsive transcription factor 2"/>
    <property type="match status" value="1"/>
</dbReference>
<dbReference type="GO" id="GO:0009873">
    <property type="term" value="P:ethylene-activated signaling pathway"/>
    <property type="evidence" value="ECO:0007669"/>
    <property type="project" value="InterPro"/>
</dbReference>
<evidence type="ECO:0000256" key="4">
    <source>
        <dbReference type="ARBA" id="ARBA00023163"/>
    </source>
</evidence>
<evidence type="ECO:0000256" key="1">
    <source>
        <dbReference type="ARBA" id="ARBA00004123"/>
    </source>
</evidence>
<protein>
    <recommendedName>
        <fullName evidence="7">AP2/ERF domain-containing protein</fullName>
    </recommendedName>
</protein>
<dbReference type="InterPro" id="IPR016177">
    <property type="entry name" value="DNA-bd_dom_sf"/>
</dbReference>
<keyword evidence="2" id="KW-0805">Transcription regulation</keyword>
<feature type="region of interest" description="Disordered" evidence="6">
    <location>
        <begin position="70"/>
        <end position="102"/>
    </location>
</feature>
<dbReference type="GO" id="GO:0003677">
    <property type="term" value="F:DNA binding"/>
    <property type="evidence" value="ECO:0007669"/>
    <property type="project" value="UniProtKB-KW"/>
</dbReference>
<dbReference type="AlphaFoldDB" id="A0A9D4UPL9"/>
<comment type="subcellular location">
    <subcellularLocation>
        <location evidence="1">Nucleus</location>
    </subcellularLocation>
</comment>
<keyword evidence="5" id="KW-0539">Nucleus</keyword>
<feature type="region of interest" description="Disordered" evidence="6">
    <location>
        <begin position="323"/>
        <end position="379"/>
    </location>
</feature>
<evidence type="ECO:0000313" key="8">
    <source>
        <dbReference type="EMBL" id="KAI5071764.1"/>
    </source>
</evidence>
<keyword evidence="3" id="KW-0238">DNA-binding</keyword>
<dbReference type="InterPro" id="IPR044808">
    <property type="entry name" value="ERF_plant"/>
</dbReference>
<dbReference type="EMBL" id="JABFUD020000013">
    <property type="protein sequence ID" value="KAI5071764.1"/>
    <property type="molecule type" value="Genomic_DNA"/>
</dbReference>
<reference evidence="8" key="1">
    <citation type="submission" date="2021-01" db="EMBL/GenBank/DDBJ databases">
        <title>Adiantum capillus-veneris genome.</title>
        <authorList>
            <person name="Fang Y."/>
            <person name="Liao Q."/>
        </authorList>
    </citation>
    <scope>NUCLEOTIDE SEQUENCE</scope>
    <source>
        <strain evidence="8">H3</strain>
        <tissue evidence="8">Leaf</tissue>
    </source>
</reference>
<dbReference type="PANTHER" id="PTHR31190:SF173">
    <property type="entry name" value="PATHOGENESIS-RELATED GENES TRANSCRIPTIONAL ACTIVATOR PTI5"/>
    <property type="match status" value="1"/>
</dbReference>
<dbReference type="InterPro" id="IPR001471">
    <property type="entry name" value="AP2/ERF_dom"/>
</dbReference>
<dbReference type="SUPFAM" id="SSF54171">
    <property type="entry name" value="DNA-binding domain"/>
    <property type="match status" value="1"/>
</dbReference>
<feature type="region of interest" description="Disordered" evidence="6">
    <location>
        <begin position="29"/>
        <end position="58"/>
    </location>
</feature>
<evidence type="ECO:0000256" key="5">
    <source>
        <dbReference type="ARBA" id="ARBA00023242"/>
    </source>
</evidence>
<dbReference type="PANTHER" id="PTHR31190">
    <property type="entry name" value="DNA-BINDING DOMAIN"/>
    <property type="match status" value="1"/>
</dbReference>
<dbReference type="GO" id="GO:0003700">
    <property type="term" value="F:DNA-binding transcription factor activity"/>
    <property type="evidence" value="ECO:0007669"/>
    <property type="project" value="InterPro"/>
</dbReference>
<evidence type="ECO:0000259" key="7">
    <source>
        <dbReference type="PROSITE" id="PS51032"/>
    </source>
</evidence>
<evidence type="ECO:0000313" key="9">
    <source>
        <dbReference type="Proteomes" id="UP000886520"/>
    </source>
</evidence>
<dbReference type="PROSITE" id="PS51032">
    <property type="entry name" value="AP2_ERF"/>
    <property type="match status" value="1"/>
</dbReference>
<comment type="caution">
    <text evidence="8">The sequence shown here is derived from an EMBL/GenBank/DDBJ whole genome shotgun (WGS) entry which is preliminary data.</text>
</comment>
<proteinExistence type="predicted"/>
<feature type="domain" description="AP2/ERF" evidence="7">
    <location>
        <begin position="379"/>
        <end position="437"/>
    </location>
</feature>
<feature type="non-terminal residue" evidence="8">
    <location>
        <position position="1"/>
    </location>
</feature>
<evidence type="ECO:0000256" key="3">
    <source>
        <dbReference type="ARBA" id="ARBA00023125"/>
    </source>
</evidence>
<dbReference type="OrthoDB" id="1920638at2759"/>
<feature type="compositionally biased region" description="Low complexity" evidence="6">
    <location>
        <begin position="353"/>
        <end position="372"/>
    </location>
</feature>
<dbReference type="Proteomes" id="UP000886520">
    <property type="component" value="Chromosome 13"/>
</dbReference>
<feature type="compositionally biased region" description="Low complexity" evidence="6">
    <location>
        <begin position="34"/>
        <end position="58"/>
    </location>
</feature>
<dbReference type="PRINTS" id="PR00367">
    <property type="entry name" value="ETHRSPELEMNT"/>
</dbReference>
<dbReference type="CDD" id="cd00018">
    <property type="entry name" value="AP2"/>
    <property type="match status" value="1"/>
</dbReference>
<keyword evidence="4" id="KW-0804">Transcription</keyword>
<name>A0A9D4UPL9_ADICA</name>
<keyword evidence="9" id="KW-1185">Reference proteome</keyword>
<sequence>AYKRRPSLSSTSSPLFDLSPFVFLSQMGSPPASPLSFLSPPLPADHASSPSSSLGSGSVSSCCTSDSSVAAAVTATDPPPSPRAVASTDPPPSPRVNRKRTRGFDLITHSLTQKRILLQKMGQVVREEALAGNPEAMSFCGQLWSNQQVSNGGRLSTQSSFTESSISRVLVPLKLEGSGGEEGDVELGWEGFPSGVGHAILRTKLFAESIESLADVGRQVDITRDCDANEAAVVRKKHPSNGCRRVRPLDPLSFARTDCSQKLSTKLAMASSPWRLPSSQVTPTCLRSCLGTSSGLPLNENDSDDMMVYGILKEAVNKTGWVPRTPKCEDASTESHLAPRSSTPQNKGIKNGAASTLCSTPSSSSLTPAELAKSSNKKHYRGVRRRPWGKYAAEIRDSARQGARVWLGTFDTAEEAALAYDRAALKMRGARALLNFSVDVVAPMLEKEVETKKKKRVKREALVEDGVAGIVQQRMKRLQEPSSSSPPSSLVVSFEGEGVKIEELDDVFSLHELLPVC</sequence>
<dbReference type="InterPro" id="IPR036955">
    <property type="entry name" value="AP2/ERF_dom_sf"/>
</dbReference>
<dbReference type="Gene3D" id="3.30.730.10">
    <property type="entry name" value="AP2/ERF domain"/>
    <property type="match status" value="1"/>
</dbReference>
<organism evidence="8 9">
    <name type="scientific">Adiantum capillus-veneris</name>
    <name type="common">Maidenhair fern</name>
    <dbReference type="NCBI Taxonomy" id="13818"/>
    <lineage>
        <taxon>Eukaryota</taxon>
        <taxon>Viridiplantae</taxon>
        <taxon>Streptophyta</taxon>
        <taxon>Embryophyta</taxon>
        <taxon>Tracheophyta</taxon>
        <taxon>Polypodiopsida</taxon>
        <taxon>Polypodiidae</taxon>
        <taxon>Polypodiales</taxon>
        <taxon>Pteridineae</taxon>
        <taxon>Pteridaceae</taxon>
        <taxon>Vittarioideae</taxon>
        <taxon>Adiantum</taxon>
    </lineage>
</organism>